<evidence type="ECO:0000256" key="5">
    <source>
        <dbReference type="ARBA" id="ARBA00023049"/>
    </source>
</evidence>
<dbReference type="AlphaFoldDB" id="Q7V9V1"/>
<dbReference type="EMBL" id="AE017126">
    <property type="protein sequence ID" value="AAQ00767.1"/>
    <property type="molecule type" value="Genomic_DNA"/>
</dbReference>
<reference evidence="7 8" key="1">
    <citation type="journal article" date="2003" name="Proc. Natl. Acad. Sci. U.S.A.">
        <title>Genome sequence of the cyanobacterium Prochlorococcus marinus SS120, a nearly minimal oxyphototrophic genome.</title>
        <authorList>
            <person name="Dufresne A."/>
            <person name="Salanoubat M."/>
            <person name="Partensky F."/>
            <person name="Artiguenave F."/>
            <person name="Axmann I.M."/>
            <person name="Barbe V."/>
            <person name="Duprat S."/>
            <person name="Galperin M.Y."/>
            <person name="Koonin E.V."/>
            <person name="Le Gall F."/>
            <person name="Makarova K.S."/>
            <person name="Ostrowski M."/>
            <person name="Oztas S."/>
            <person name="Robert C."/>
            <person name="Rogozin I.B."/>
            <person name="Scanlan D.J."/>
            <person name="Tandeau de Marsac N."/>
            <person name="Weissenbach J."/>
            <person name="Wincker P."/>
            <person name="Wolf Y.I."/>
            <person name="Hess W.R."/>
        </authorList>
    </citation>
    <scope>NUCLEOTIDE SEQUENCE [LARGE SCALE GENOMIC DNA]</scope>
    <source>
        <strain evidence="8">SARG / CCMP1375 / SS120</strain>
    </source>
</reference>
<evidence type="ECO:0000259" key="6">
    <source>
        <dbReference type="Pfam" id="PF14464"/>
    </source>
</evidence>
<dbReference type="KEGG" id="pma:Pro_1723"/>
<protein>
    <submittedName>
        <fullName evidence="7">Predicted metal-dependent protease of the PAD1/JAB1 superfamily</fullName>
    </submittedName>
</protein>
<dbReference type="Proteomes" id="UP000001420">
    <property type="component" value="Chromosome"/>
</dbReference>
<sequence length="175" mass="19890">MNNPSHVELHKDSERILSSSLLTVKPEEGCALLLGKSIKAENLEGRNIFQIELVWPCCNIWSNSINADSERCYELNKTTLFKEGSRENRFLIDPIEQLLAQKWGRSKNLTVLGAAHSHPMGSTFPSQMDLSMNFSPNLMIIVNGNQKMRAWWLKSSYMIDSLEIPVVRKSGNHVF</sequence>
<evidence type="ECO:0000313" key="7">
    <source>
        <dbReference type="EMBL" id="AAQ00767.1"/>
    </source>
</evidence>
<dbReference type="Gene3D" id="3.40.140.10">
    <property type="entry name" value="Cytidine Deaminase, domain 2"/>
    <property type="match status" value="1"/>
</dbReference>
<dbReference type="SUPFAM" id="SSF102712">
    <property type="entry name" value="JAB1/MPN domain"/>
    <property type="match status" value="1"/>
</dbReference>
<dbReference type="HOGENOM" id="CLU_116765_0_0_3"/>
<keyword evidence="5" id="KW-0482">Metalloprotease</keyword>
<dbReference type="PANTHER" id="PTHR34858:SF1">
    <property type="entry name" value="CYSO-CYSTEINE PEPTIDASE"/>
    <property type="match status" value="1"/>
</dbReference>
<evidence type="ECO:0000313" key="8">
    <source>
        <dbReference type="Proteomes" id="UP000001420"/>
    </source>
</evidence>
<gene>
    <name evidence="7" type="ordered locus">Pro_1723</name>
</gene>
<organism evidence="7 8">
    <name type="scientific">Prochlorococcus marinus (strain SARG / CCMP1375 / SS120)</name>
    <dbReference type="NCBI Taxonomy" id="167539"/>
    <lineage>
        <taxon>Bacteria</taxon>
        <taxon>Bacillati</taxon>
        <taxon>Cyanobacteriota</taxon>
        <taxon>Cyanophyceae</taxon>
        <taxon>Synechococcales</taxon>
        <taxon>Prochlorococcaceae</taxon>
        <taxon>Prochlorococcus</taxon>
    </lineage>
</organism>
<accession>Q7V9V1</accession>
<name>Q7V9V1_PROMA</name>
<evidence type="ECO:0000256" key="3">
    <source>
        <dbReference type="ARBA" id="ARBA00022801"/>
    </source>
</evidence>
<dbReference type="InterPro" id="IPR028090">
    <property type="entry name" value="JAB_dom_prok"/>
</dbReference>
<dbReference type="GO" id="GO:0008235">
    <property type="term" value="F:metalloexopeptidase activity"/>
    <property type="evidence" value="ECO:0007669"/>
    <property type="project" value="TreeGrafter"/>
</dbReference>
<dbReference type="EnsemblBacteria" id="AAQ00767">
    <property type="protein sequence ID" value="AAQ00767"/>
    <property type="gene ID" value="Pro_1723"/>
</dbReference>
<keyword evidence="3" id="KW-0378">Hydrolase</keyword>
<evidence type="ECO:0000256" key="2">
    <source>
        <dbReference type="ARBA" id="ARBA00022723"/>
    </source>
</evidence>
<keyword evidence="4" id="KW-0862">Zinc</keyword>
<dbReference type="Pfam" id="PF14464">
    <property type="entry name" value="Prok-JAB"/>
    <property type="match status" value="1"/>
</dbReference>
<evidence type="ECO:0000256" key="4">
    <source>
        <dbReference type="ARBA" id="ARBA00022833"/>
    </source>
</evidence>
<dbReference type="GO" id="GO:0008270">
    <property type="term" value="F:zinc ion binding"/>
    <property type="evidence" value="ECO:0007669"/>
    <property type="project" value="TreeGrafter"/>
</dbReference>
<dbReference type="CDD" id="cd08070">
    <property type="entry name" value="MPN_like"/>
    <property type="match status" value="1"/>
</dbReference>
<dbReference type="PANTHER" id="PTHR34858">
    <property type="entry name" value="CYSO-CYSTEINE PEPTIDASE"/>
    <property type="match status" value="1"/>
</dbReference>
<dbReference type="PATRIC" id="fig|167539.5.peg.1818"/>
<dbReference type="InterPro" id="IPR051929">
    <property type="entry name" value="VirAsm_ModProt"/>
</dbReference>
<dbReference type="RefSeq" id="WP_011125872.1">
    <property type="nucleotide sequence ID" value="NC_005042.1"/>
</dbReference>
<proteinExistence type="predicted"/>
<dbReference type="GO" id="GO:0006508">
    <property type="term" value="P:proteolysis"/>
    <property type="evidence" value="ECO:0007669"/>
    <property type="project" value="UniProtKB-KW"/>
</dbReference>
<evidence type="ECO:0000256" key="1">
    <source>
        <dbReference type="ARBA" id="ARBA00022670"/>
    </source>
</evidence>
<keyword evidence="1 7" id="KW-0645">Protease</keyword>
<dbReference type="STRING" id="167539.Pro_1723"/>
<keyword evidence="8" id="KW-1185">Reference proteome</keyword>
<dbReference type="eggNOG" id="COG1310">
    <property type="taxonomic scope" value="Bacteria"/>
</dbReference>
<keyword evidence="2" id="KW-0479">Metal-binding</keyword>
<feature type="domain" description="JAB" evidence="6">
    <location>
        <begin position="17"/>
        <end position="153"/>
    </location>
</feature>
<dbReference type="OrthoDB" id="9802958at2"/>